<dbReference type="Pfam" id="PF18911">
    <property type="entry name" value="PKD_4"/>
    <property type="match status" value="2"/>
</dbReference>
<dbReference type="EMBL" id="FUYV01000002">
    <property type="protein sequence ID" value="SKB49405.1"/>
    <property type="molecule type" value="Genomic_DNA"/>
</dbReference>
<dbReference type="InterPro" id="IPR000601">
    <property type="entry name" value="PKD_dom"/>
</dbReference>
<evidence type="ECO:0000313" key="4">
    <source>
        <dbReference type="Proteomes" id="UP000191055"/>
    </source>
</evidence>
<dbReference type="RefSeq" id="WP_088328637.1">
    <property type="nucleotide sequence ID" value="NZ_CP021904.1"/>
</dbReference>
<proteinExistence type="predicted"/>
<sequence>MRSYTNTSFKILLVFLSFFGWSVLSYAQEEIHVSYEACAGGFITGEQLMNAGLVPNGQRDGGTWVDTGGLDFSDFGRSPTISGFVSGNTYVIRWRRTPSKVYVFTVEVLGSAPEYQLLNASSTTNDVVNAGGTHTFSVDPIDGDPVVFYSREMPDGDLVLRQSGTSSSFNFSVPATGVHEISAMVTAPNGCVAMTNSIEISQNDLQIRVEGGKSVCDGTFDFNLYVRPYDASRNHGWLKDGTVVETNSETVFVDGPGEYQAFIWQGNTGDRPFESAPVVVGDYQLPTITLTPPDVVALCDANLDITGTMNGLHPEGEDVSYRWYNYGSTYATGELTGGSNTITVNDIGSYDFRIFETANPLCYRQEGPVTVLSPMATIDLISGAPCGPYDPSFIIEIIGQVGDTWEVTLSNGSDTRTLNLHDSNSDGAASGIISWGSEITENTTFTITSIVSGTTCEITDIPDAFVAEVNDYPTVFEVSGGGCSSEDISIQLSGSESDVTYDLLRGGVFVQQRSGTGSSITFNVTNAIAGTYTIRASRGDCETPMDGSVIIAARPLSDLGVSLAGTGCAASTHAITVANSQADVYYSLYRDGTEVRTPRLGNGGNLLFDGITTTGSYEVKATRGNCEVFLDNTVFIAPRPALQTIAEPRIGCEGIELFVTLGNSETGVEYSILDAGGVVIETVTGTTGVGFTFDTGLTTVGVYSIRASNTHGCFRDLGTVEVLSLPNTTYTLYTPASPACSGTTGHNISLNNGSETDVVYRLYRNSITGSPLATRTGDGNPIDFGSQSVAGTYMVTADNGGCEVKLPSELILYQQPNVYNVTPGTYCQEDDVTITLNNSQSSVTYFLFRDGVDYGSDQSGSTGNSIFFGPEKYPPGTYTIRGSAGGCFADMNGSVTVNANPVINIPGLPGSYCADAGSQTVSGSPANANGSWSVVGFSPLPNFFTDNGNGTLTFNVTNAVNNYGERSFSFVYTYTDPNGCISTVQRSSLFQEDLADVVRFSGLPGITCQDGSVINLQAYFNYTVPENIVDNAGSGFSGSGITNTGPGTADFDPVAAGNGLHTIVFDYIDPVTGCRASYSQTVQVGTTLSIEGLSSIYCVEDGVQEWYGIEEGGRLIVYAVDEFGVRTEIANRDNTTALDPLIFNPSVSGAGTYVAVYQYTDAADCVNEIEEVVVVEAELNTNFSLNPDATQFCSTINSVQLIPEQSGGYFSGGSWVSTQTFSPAIAGDGDHEITYTISTSACNSSSSLTVRVIDPYPISIDNLSDRYCENAAGPILLEVNNPGVAGATYTFTSTLNGAGRSPLYVATEGDSDGTSISAENVYFSPAYVGEGTYTITYTFDNTANDGCIAVVNRTVHVDRAPAVNFGGTADPIQYCQDAGMITLTGSFVSGGFTGSGNFAGPGVDNGILDDGLATFDPSGLTGGSHLITYTYTHINGCTTERTKTFEVLESPLVYNVTPLSSEPHAGRFCAGDAGVTIGLEDSESGITYHLILNYNLASPVETIIATGGVLEFDPVNVVGDYIVQAVSASGCSNPMNGVVEVRRNNVSASINKQNVSCTSGNDGAASVTASGGSVPYVYYLYESDGTTLIASNASGNFTNLDAGTYFVEVEDAIGCELVAPVSITINEPSLPLSVNASAQAVGCMPCTDGLDCEGSATISITGGTPFTDLTTYPNGFDIEWRDSGNNIIGTGLSIIQKPAGDYTYIVEDANGCIVSGTIEIETINPIVVNEDLSEHVDVLCHGSSTGEFLVTASGGATDAVYQFSLDGVNWQSANVGSDARRFINRPAGTYTVSVRDFNTRCVYESDPIVISEPDALTLDLVPGSRVHVDCFGNATGEFRVVAGGGSGDYEFSINNGATWVDIPLFSDLSANTYNVRVRDVEAPSCMRSLSVQITQPVPLVISDLSATHVLCHGDNNGSLSVTASGGTAPYGYVWEINDGGTWVEIGTSSVMNNRIAGTYRVTITDVNGCVIQSNEITINQPASPLDISVSVTPTACSDVDSGTATVSISGGTPNYSVFWSQGGTVIGNDENISSLAAGSYSVRVEDANGCLVEESFTIAPLTPLVIENVTVDNHVSCNGGNNGELTVTVSGGSETYRFSLDGDNWFSVASQLTDNLDGTFNYQFENLTADNYTVYVKDAANPDCQVQSPDVPVNEPAALTLLVQQKDNVTCYNGNNGIIRVEAQGGSSPYEYSIDAGTTWQPSNEFTGLSAGNHNIRVRDANLCVYQMAPVNISQPAQLQVFVEDRENASCNGIADGFIEARATGGSGNYVYSLDGTDWQPSPLFEGLSAATYQLRVHDAADDACVSALLEVIITEPTQLVVSEVIVNHQNVSCHGGNDGSFRVMGTGGSGNYEFSIDNNVWVTNNTAYYSFSNLEAGGYTVYIREQGNTDCFAVIADAIEITEPAQSIQITNAILANVACYGESTGSITITVVGGNDTQPYNYVWERQLSGGGWTLLGAANDGTTASPQNLRAGTYRVLVTDSEGCSVTAPYEITEPTSPLNVTMTSVQHVTTNGGNNGALSISITGGTGGYTIFWSGVDADGDPIAGLPTNQTDLSGLTAGVYTATVFDDNDCTSTIVVEILEPGHPLQLILEDSSNPLCFGENTGTIELRATGGTFPYTVTLTRSSGDNVPAFSVSGNYYTYTGLSAGFYNAVVEDDNGETFSIPNIEITQPAQLVLNIESTVDATCFGSSDGRLSFSATGGSPGYSYTLWPDNGASRTRNVADNAAQLYDDLLADRYRLMVQDANGCASPVEEIFISQPDEISITGTPNNISCFGADDGSITINVTGGRGNVAYNYNWYELSDPSVTISTERNLENAAAGNYVLEITEQAGTGCSAVSDVFTITEPSEMVVSVNAFDVNTCTGDNSGRLVVSVTGGTAPYLIDYGTGTANGSGPLFNIENLIAGDYTVRVIDNDGAGCEIVVPDNVIGEPAAPISLVSLDFGIDCDAAQSTSGFVTFEVTGGLPGGDYEAVLRNLTNPAQPPIGLTILDGDTQPVTISNLRAARYELTITNRNVATTAACPAIVETFELTHLVVSGNVTNATCAGANNGAIDVNIEGGSGTYTYAWTKVGEPTFSSTEQDLSGLSAGSYIVEVTDVIRACTVTETFVVQDGKTLVIEASVSPVSCNGGNNGAILVNNVPGAAPPVQFYWNGEAGTDTRTGLTAGVYELRVVDGEGCEVIRSFTVPEPPAVTYVLATILDDCEPYSRSIEIESLTGGVSPYNITWSGPGAFTVDAGNQSISGITKAGTYKALVRDSRGCETERTIMVPGRMELSANVTHISCNGGNNGMIDLVVSGGSGNYQYAWTKVGNGFTANTQDIDGLEAGTYTVVVTDINQTCVVSGDSYTEELEVTLNEPAPIAINFTKQHLDCAGDANGIIDITEITGGTGSYTLTWAPASAPGIVQGQRIQRDLEGGEYTVTIRDENNCVLVHSFEIIEPAPLNFTLEINDTDCDGNNRIAIVDPVGGSGSYTYVWAGPEIPAGFNGLEQTDLPGGEYTITMIDNGVGNCAIEKSLILTRPLQVEAAVTNASCPGVHNGAISLNISHGVAPYTFNWETISGTAVNASDMNQSGLRAGLYRVTVTDARGCDFLIDNIEVEFINQLDIGLSVVNVTCHGDSNGRIEATVFGGTGEYQFSLDGAGWTAVPALTHIFDDLTSGSYTVFVRDVNLSGCYTTKTVDVLQPSAPINAVATITDVLCKGEFTGEIDIEVTGGTAPYTYQWTTTTGGGLVNTAQDQEGLSAGSYHLRVEDSEGCVANFGPFEVTEPELALNIEIVDVVNVAINGNATGAIEVITTGGSFGYTYVWEIYDEDSDVWNEVVGETTHRIENRVAGLYRVTVTDGNGCEATLQQRITEPDTPLTIDTQVDDIGPCHGAANGSIEIVVSGGNPKMDGGQPGYDIVVIGPGTNTTHYGTTLTLNNLQAGIYQITATDALGIVEETDVTIDEPDEFIVNVEVIDDVTCYAGSDGSIRVEVSGGSPNTAPGRYRIRLSGNGISRTEIVEEQFLFENLIAGPYQVTVWDDFSGDGNFNTNYDCTKTFNNIVVTQPEAHAVLTVMPGSNSICEGNIPQLQVIVSNWDVVTTPLELTLNDGTVVTVNQTPMVFDAGETPPVGINEYSIASLINPATTCSAGTFTGNPVVVVNPLPTAYISGDKRICFGSSDSLKVELTGTPPWNITYSNGIESFEINGITESTYTIENVAPAVTSTYTILEVTDYHCTNSGDGSAIITVDQPTTVEFVPVDYGEICIEESIELQVLFNPANTGSWRLRYWEIDPTGTLDPIRRDLTVTRDQLVDDTLKIGVVPRSTARFEIGYVFDTHDFLYIPGCPGIVLGEPANVIVRQRPVVPDSIVGEAVVCQGSEYVFSVPAVLHADGYEWTVPTNAEILSGENTREILVHFTDSAQSGYITVRAVNSCGGETQRHYVTVDPLPLQTAAIIGLVDICQGSSEVVFSTNEVIHATSYNWDIPVGFTIVGSQTGSTIRITPDPDLAVFTGQISVTPANDCGESVHTATHTFHVRPLPTVNAGADQHICLATHTLNADELQPGESGLWTVVPGSMPVTINDPTEHNSEISNVLPENNTILRWTVTSEFGCSASDDVTIRNNQLSVYAYTDKLIVCDGSANLYGREVPDYPNTSGVWSVVEPVGSTAAFANAASYETTVSNLAPDRNVLRWTITQNGCDSYADVVIMNHRPDDAIINGAKTINRCDQDVITLEAEEVTNGDGRWSIIKGFTTITPNPESSTITVSNFSEGEIVLRWTVTNKGCSDYDEVTIRNNKVLVNAGPPQEVCENEVFLAGTEVPAGADESGWEFIEGIGTFNNGNIHNPHITDLGLGENILEWRILKNGCISTDSVIITNNSPATATVGSTQTKCDFKTELIGNDPDGQGTGRWSIVKGSGIIGNYENPVTGVTNLGYGENIFRWTITNGACSTFADLVVNNLHVDVDAGKDFPTCTRAVTMNGSPVPSGMTGSWQTAFGSGGATIPLDERGKHNATISVDLGRTELIWTITNGTCVSRDTVIVTNNMPDPVNAGPYREINDVTHKLEALEPDQGTGRWQLISGGGSILEPTLFNATVTNLRRGENVFRWTVTHGDCSVSDEVTILNGQVTEANAGLNREVCTNSTTLNANDPDVAIGTWSVVSGTANFDEPNNPRTRVTNLSPGPNELRWTIQYSNTSSYSEVIITNNQPGEPIARFDFNGLIMDNAICGDSVTLIGNNSGLNIGIDMGTPKWVQVQGGGEIDDDEDYSTYVTGLTRGINEFVYSLTKGNCPPRETRITIINGTPSTPNAGGPYAPTCTGSVQLRPQPILPNHGVATWRAITPGEITFNDNRVHNLSQGENVLVYEIATDYCTLTDTATLINNQVLPAYAGPPTYRQCSDEYEMKAWPAGSAGSGQATGTWSRISGGGVIDEPNNPNTMIEGLALGANRFRWTVSYESCSDYDEVIIYNDHIEAEILLDDYTHCADTLGVSARAPMAGSGTWGIAQGRGNFDNNHSANTVVRNLQRGENVITWTVNHRNCSHTDELTITNNMATQAFAGEDDAFCVENATLTGNVKRDVETSVWTLIDGSGLINSPDNSAVTTVSGLGFGENIFRYTIRHQDCISYDEVTIENNHIAANAGPDRTYCSNEAVLAGSNPGLGVGTWSVPGGLGAAVFDNPNSPTTRVTNLGKGSNTLRWTVRYKGCTHSDDVIITNNLPITPNAGNTQILCRDNTTLEASPLGAGEQGEWVVLTGSADFANENLHNTQVTNLGKGDNILRWTIWRVEGCALSEEVLIRNNDPYEPNAGSDYEEVCERTFTLKADAPEFGTGSWSFVQGGGNLSDPYNPRATITNLDHGTNILRWTVEQGNCARSATITIENNTPNRANAGPDIEDCKDSHVLDANVPLHGATGRWERMSGYGEFDNENDPKTTVRNLEFGMNQFRWIIEKGNCFSSDVITVFNMVPDRADAGSDRIGICENYLTLNANNPESGTGQWTVVKGKGTFDNPDQYNSVVRNVGFGENIYRWSISYGSCSTEDEMTVVSHKTNAYAGEDQVVYEPRALLNANNAGDLNARWIIVGTSTAEFEDETFFNTNVYNLSDGINTFRWEVEVEGCIASDQVSIDYRVVPDAGFITDVDSGCFPLRVLFTNYSVGGSDYIWDFDDGHSSEERNPVHVFESPGVYNVRLIAPGPDGRDGEYFKEIVVHDHPVADFTVNPQVVYLPGEKARFYDLSIDAISWLWNFGDGTTSTDRNPSYEYRDEGVYDVSLTVTNDRGCENTFTQSGIITAYQQGFVRFPNAFRPRPDGASGGIDPSAEYVVVFKPAYKDVDEFKLEIFNRWGQKIYETNDIDQGWDGMHDGRLAPQAVYVYQVSGRYISGREFRKTGSVLLVR</sequence>
<dbReference type="Pfam" id="PF19408">
    <property type="entry name" value="PKD_6"/>
    <property type="match status" value="2"/>
</dbReference>
<dbReference type="InterPro" id="IPR045829">
    <property type="entry name" value="PKD_6"/>
</dbReference>
<dbReference type="CDD" id="cd00146">
    <property type="entry name" value="PKD"/>
    <property type="match status" value="2"/>
</dbReference>
<dbReference type="Gene3D" id="2.60.40.10">
    <property type="entry name" value="Immunoglobulins"/>
    <property type="match status" value="7"/>
</dbReference>
<dbReference type="Proteomes" id="UP000191055">
    <property type="component" value="Unassembled WGS sequence"/>
</dbReference>
<dbReference type="OrthoDB" id="7794186at2"/>
<dbReference type="Pfam" id="PF13585">
    <property type="entry name" value="CHU_C"/>
    <property type="match status" value="1"/>
</dbReference>
<accession>A0A1T5BQH2</accession>
<gene>
    <name evidence="3" type="ORF">SAMN03080601_00588</name>
</gene>
<dbReference type="SUPFAM" id="SSF49299">
    <property type="entry name" value="PKD domain"/>
    <property type="match status" value="3"/>
</dbReference>
<keyword evidence="4" id="KW-1185">Reference proteome</keyword>
<feature type="domain" description="PKD" evidence="2">
    <location>
        <begin position="6213"/>
        <end position="6266"/>
    </location>
</feature>
<dbReference type="InterPro" id="IPR025667">
    <property type="entry name" value="SprB_repeat"/>
</dbReference>
<dbReference type="PROSITE" id="PS50093">
    <property type="entry name" value="PKD"/>
    <property type="match status" value="2"/>
</dbReference>
<evidence type="ECO:0000313" key="3">
    <source>
        <dbReference type="EMBL" id="SKB49405.1"/>
    </source>
</evidence>
<organism evidence="3 4">
    <name type="scientific">Alkalitalea saponilacus</name>
    <dbReference type="NCBI Taxonomy" id="889453"/>
    <lineage>
        <taxon>Bacteria</taxon>
        <taxon>Pseudomonadati</taxon>
        <taxon>Bacteroidota</taxon>
        <taxon>Bacteroidia</taxon>
        <taxon>Marinilabiliales</taxon>
        <taxon>Marinilabiliaceae</taxon>
        <taxon>Alkalitalea</taxon>
    </lineage>
</organism>
<dbReference type="Pfam" id="PF13573">
    <property type="entry name" value="SprB"/>
    <property type="match status" value="19"/>
</dbReference>
<evidence type="ECO:0000259" key="2">
    <source>
        <dbReference type="PROSITE" id="PS50093"/>
    </source>
</evidence>
<evidence type="ECO:0000256" key="1">
    <source>
        <dbReference type="SAM" id="MobiDB-lite"/>
    </source>
</evidence>
<dbReference type="KEGG" id="asx:CDL62_10990"/>
<reference evidence="3 4" key="1">
    <citation type="submission" date="2017-02" db="EMBL/GenBank/DDBJ databases">
        <authorList>
            <person name="Peterson S.W."/>
        </authorList>
    </citation>
    <scope>NUCLEOTIDE SEQUENCE [LARGE SCALE GENOMIC DNA]</scope>
    <source>
        <strain evidence="3 4">DSM 24412</strain>
    </source>
</reference>
<name>A0A1T5BQH2_9BACT</name>
<dbReference type="InterPro" id="IPR035986">
    <property type="entry name" value="PKD_dom_sf"/>
</dbReference>
<dbReference type="InterPro" id="IPR013783">
    <property type="entry name" value="Ig-like_fold"/>
</dbReference>
<protein>
    <submittedName>
        <fullName evidence="3">SprB repeat-containing protein</fullName>
    </submittedName>
</protein>
<feature type="region of interest" description="Disordered" evidence="1">
    <location>
        <begin position="5391"/>
        <end position="5411"/>
    </location>
</feature>
<feature type="domain" description="PKD" evidence="2">
    <location>
        <begin position="6136"/>
        <end position="6172"/>
    </location>
</feature>
<dbReference type="InterPro" id="IPR022409">
    <property type="entry name" value="PKD/Chitinase_dom"/>
</dbReference>
<dbReference type="STRING" id="889453.SAMN03080601_00588"/>
<dbReference type="SMART" id="SM00089">
    <property type="entry name" value="PKD"/>
    <property type="match status" value="2"/>
</dbReference>